<gene>
    <name evidence="2" type="ORF">FPE_LOCUS32418</name>
</gene>
<reference evidence="2" key="1">
    <citation type="submission" date="2023-05" db="EMBL/GenBank/DDBJ databases">
        <authorList>
            <person name="Huff M."/>
        </authorList>
    </citation>
    <scope>NUCLEOTIDE SEQUENCE</scope>
</reference>
<feature type="compositionally biased region" description="Basic and acidic residues" evidence="1">
    <location>
        <begin position="75"/>
        <end position="84"/>
    </location>
</feature>
<proteinExistence type="predicted"/>
<organism evidence="2 3">
    <name type="scientific">Fraxinus pennsylvanica</name>
    <dbReference type="NCBI Taxonomy" id="56036"/>
    <lineage>
        <taxon>Eukaryota</taxon>
        <taxon>Viridiplantae</taxon>
        <taxon>Streptophyta</taxon>
        <taxon>Embryophyta</taxon>
        <taxon>Tracheophyta</taxon>
        <taxon>Spermatophyta</taxon>
        <taxon>Magnoliopsida</taxon>
        <taxon>eudicotyledons</taxon>
        <taxon>Gunneridae</taxon>
        <taxon>Pentapetalae</taxon>
        <taxon>asterids</taxon>
        <taxon>lamiids</taxon>
        <taxon>Lamiales</taxon>
        <taxon>Oleaceae</taxon>
        <taxon>Oleeae</taxon>
        <taxon>Fraxinus</taxon>
    </lineage>
</organism>
<feature type="compositionally biased region" description="Polar residues" evidence="1">
    <location>
        <begin position="65"/>
        <end position="74"/>
    </location>
</feature>
<dbReference type="AlphaFoldDB" id="A0AAD2ABB2"/>
<dbReference type="Proteomes" id="UP000834106">
    <property type="component" value="Chromosome 21"/>
</dbReference>
<evidence type="ECO:0000313" key="2">
    <source>
        <dbReference type="EMBL" id="CAI9784988.1"/>
    </source>
</evidence>
<dbReference type="EMBL" id="OU503056">
    <property type="protein sequence ID" value="CAI9784988.1"/>
    <property type="molecule type" value="Genomic_DNA"/>
</dbReference>
<feature type="region of interest" description="Disordered" evidence="1">
    <location>
        <begin position="54"/>
        <end position="89"/>
    </location>
</feature>
<keyword evidence="3" id="KW-1185">Reference proteome</keyword>
<sequence length="116" mass="13211">MHPINLEDSEKHNITTCTCQRLYEIEVADLSDAVVNISEEILKVKQEVEVEFSGIDPGWGHGESNVPNQAQGRYSETDNRDWRNRPAQFPVPGVERPWEAIRDRDLVVGLIQGNQK</sequence>
<evidence type="ECO:0000256" key="1">
    <source>
        <dbReference type="SAM" id="MobiDB-lite"/>
    </source>
</evidence>
<evidence type="ECO:0000313" key="3">
    <source>
        <dbReference type="Proteomes" id="UP000834106"/>
    </source>
</evidence>
<protein>
    <submittedName>
        <fullName evidence="2">Uncharacterized protein</fullName>
    </submittedName>
</protein>
<accession>A0AAD2ABB2</accession>
<name>A0AAD2ABB2_9LAMI</name>